<comment type="caution">
    <text evidence="1">The sequence shown here is derived from an EMBL/GenBank/DDBJ whole genome shotgun (WGS) entry which is preliminary data.</text>
</comment>
<protein>
    <submittedName>
        <fullName evidence="1">Uncharacterized protein</fullName>
    </submittedName>
</protein>
<organism evidence="1 2">
    <name type="scientific">Galdieria yellowstonensis</name>
    <dbReference type="NCBI Taxonomy" id="3028027"/>
    <lineage>
        <taxon>Eukaryota</taxon>
        <taxon>Rhodophyta</taxon>
        <taxon>Bangiophyceae</taxon>
        <taxon>Galdieriales</taxon>
        <taxon>Galdieriaceae</taxon>
        <taxon>Galdieria</taxon>
    </lineage>
</organism>
<evidence type="ECO:0000313" key="1">
    <source>
        <dbReference type="EMBL" id="KAK4529117.1"/>
    </source>
</evidence>
<gene>
    <name evidence="1" type="ORF">GAYE_SCF78G7069</name>
</gene>
<accession>A0AAV9INW7</accession>
<dbReference type="EMBL" id="JANCYU010000076">
    <property type="protein sequence ID" value="KAK4529117.1"/>
    <property type="molecule type" value="Genomic_DNA"/>
</dbReference>
<proteinExistence type="predicted"/>
<keyword evidence="2" id="KW-1185">Reference proteome</keyword>
<name>A0AAV9INW7_9RHOD</name>
<reference evidence="1 2" key="1">
    <citation type="submission" date="2022-07" db="EMBL/GenBank/DDBJ databases">
        <title>Genome-wide signatures of adaptation to extreme environments.</title>
        <authorList>
            <person name="Cho C.H."/>
            <person name="Yoon H.S."/>
        </authorList>
    </citation>
    <scope>NUCLEOTIDE SEQUENCE [LARGE SCALE GENOMIC DNA]</scope>
    <source>
        <strain evidence="1 2">108.79 E11</strain>
    </source>
</reference>
<dbReference type="Proteomes" id="UP001300502">
    <property type="component" value="Unassembled WGS sequence"/>
</dbReference>
<dbReference type="AlphaFoldDB" id="A0AAV9INW7"/>
<sequence>MKRATFLYVQLQSLKVFERKERNFEETPFHKVFTRACMQVGNNCILRLLFPSCPQACNWFFEMIHDYTSRYSCSRGLCCTRIDTSLGTPSEEFSNLSRDETKKTMEKILSDPSLIATPVDMTRKETTAFCEL</sequence>
<evidence type="ECO:0000313" key="2">
    <source>
        <dbReference type="Proteomes" id="UP001300502"/>
    </source>
</evidence>